<dbReference type="Proteomes" id="UP000603940">
    <property type="component" value="Unassembled WGS sequence"/>
</dbReference>
<protein>
    <submittedName>
        <fullName evidence="1">Uncharacterized protein</fullName>
    </submittedName>
</protein>
<evidence type="ECO:0000313" key="2">
    <source>
        <dbReference type="Proteomes" id="UP000603940"/>
    </source>
</evidence>
<accession>A0ABR7R4Z3</accession>
<reference evidence="1 2" key="1">
    <citation type="journal article" date="2009" name="Int. J. Syst. Evol. Microbiol.">
        <title>Transfer of Teichococcus ludipueritiae and Muricoccus roseus to the genus Roseomonas, as Roseomonas ludipueritiae comb. nov. and Roseomonas rosea comb. nov., respectively, and emended description of the genus Roseomonas.</title>
        <authorList>
            <person name="Sanchez-Porro C."/>
            <person name="Gallego V."/>
            <person name="Busse H.J."/>
            <person name="Kampfer P."/>
            <person name="Ventosa A."/>
        </authorList>
    </citation>
    <scope>NUCLEOTIDE SEQUENCE [LARGE SCALE GENOMIC DNA]</scope>
    <source>
        <strain evidence="1 2">DSM 14915</strain>
    </source>
</reference>
<proteinExistence type="predicted"/>
<comment type="caution">
    <text evidence="1">The sequence shown here is derived from an EMBL/GenBank/DDBJ whole genome shotgun (WGS) entry which is preliminary data.</text>
</comment>
<organism evidence="1 2">
    <name type="scientific">Pseudoroseomonas ludipueritiae</name>
    <dbReference type="NCBI Taxonomy" id="198093"/>
    <lineage>
        <taxon>Bacteria</taxon>
        <taxon>Pseudomonadati</taxon>
        <taxon>Pseudomonadota</taxon>
        <taxon>Alphaproteobacteria</taxon>
        <taxon>Acetobacterales</taxon>
        <taxon>Acetobacteraceae</taxon>
        <taxon>Pseudoroseomonas</taxon>
    </lineage>
</organism>
<gene>
    <name evidence="1" type="ORF">IBL25_07515</name>
</gene>
<keyword evidence="2" id="KW-1185">Reference proteome</keyword>
<dbReference type="EMBL" id="JACTUZ010000019">
    <property type="protein sequence ID" value="MBC9176791.1"/>
    <property type="molecule type" value="Genomic_DNA"/>
</dbReference>
<name>A0ABR7R4Z3_9PROT</name>
<sequence>MTQLSCATAQKFCEAEMSGTVEAMQRLAREIGSAEEASTTQRTIERVARAIGLSYRRAYGFFYGTAKSVSAEEWIAAQNALMASRRKRAARLRAELAALETLTGDTHAEDLAHVRQPAGLDGRPMLGRGGMVQDQS</sequence>
<dbReference type="RefSeq" id="WP_187777935.1">
    <property type="nucleotide sequence ID" value="NZ_JACTUZ010000019.1"/>
</dbReference>
<evidence type="ECO:0000313" key="1">
    <source>
        <dbReference type="EMBL" id="MBC9176791.1"/>
    </source>
</evidence>